<evidence type="ECO:0000313" key="2">
    <source>
        <dbReference type="EMBL" id="KAJ2891872.1"/>
    </source>
</evidence>
<organism evidence="2 3">
    <name type="scientific">Zalerion maritima</name>
    <dbReference type="NCBI Taxonomy" id="339359"/>
    <lineage>
        <taxon>Eukaryota</taxon>
        <taxon>Fungi</taxon>
        <taxon>Dikarya</taxon>
        <taxon>Ascomycota</taxon>
        <taxon>Pezizomycotina</taxon>
        <taxon>Sordariomycetes</taxon>
        <taxon>Lulworthiomycetidae</taxon>
        <taxon>Lulworthiales</taxon>
        <taxon>Lulworthiaceae</taxon>
        <taxon>Zalerion</taxon>
    </lineage>
</organism>
<protein>
    <submittedName>
        <fullName evidence="2">Uncharacterized protein</fullName>
    </submittedName>
</protein>
<dbReference type="EMBL" id="JAKWBI020000962">
    <property type="protein sequence ID" value="KAJ2891872.1"/>
    <property type="molecule type" value="Genomic_DNA"/>
</dbReference>
<sequence>MADPTHPGGGLQEEGVYGECTFDEETGAPRSRTGIELPPEQDHQLHSDSELESNGLTSARPKTPPLWRAISNPRPCLAIPQTSPEQHRRNRSIDALESPMSKPTLLKLKAKIPSLRRKEKGTGQFMARAPPRPERPESLKLEETFGTARSEAEAEASPSTRQQRTRNQRPAPLVLNPTQPLSLKRHSLMSPLTPGSAMIPIANDVVPSSAFPTPLFGRVERSSRVWQKHRIPESIPEATQRAPEPPESQLGTHPALRPSPLARWERVIRLGSAVLGPRMPFREGMPPAPSSSMVYHVPTTLYDGRALPRVCDSPPSCASRHGREAWYLPALPGTFRAWGECTTGSSPDSGVSTGDVSSSSSSPRPPFDMNDPTTWPPVLFVEALNSYFLSCGNDARLAASPFVDRLGDGGWYLHVPKSRSDSAVGFGPTLSLGSGLEGLAGQDEVSGSEGKEPVGGDWLDRKKDRGRRVESSGVPGIEIVLDDSGVSSSDCYSDDTDCEYGSEESDEAGGSTPRCRSPGFSG</sequence>
<feature type="compositionally biased region" description="Basic and acidic residues" evidence="1">
    <location>
        <begin position="85"/>
        <end position="94"/>
    </location>
</feature>
<comment type="caution">
    <text evidence="2">The sequence shown here is derived from an EMBL/GenBank/DDBJ whole genome shotgun (WGS) entry which is preliminary data.</text>
</comment>
<keyword evidence="3" id="KW-1185">Reference proteome</keyword>
<reference evidence="2" key="1">
    <citation type="submission" date="2022-07" db="EMBL/GenBank/DDBJ databases">
        <title>Draft genome sequence of Zalerion maritima ATCC 34329, a (micro)plastics degrading marine fungus.</title>
        <authorList>
            <person name="Paco A."/>
            <person name="Goncalves M.F.M."/>
            <person name="Rocha-Santos T.A.P."/>
            <person name="Alves A."/>
        </authorList>
    </citation>
    <scope>NUCLEOTIDE SEQUENCE</scope>
    <source>
        <strain evidence="2">ATCC 34329</strain>
    </source>
</reference>
<dbReference type="Proteomes" id="UP001201980">
    <property type="component" value="Unassembled WGS sequence"/>
</dbReference>
<name>A0AAD5WMV0_9PEZI</name>
<dbReference type="AlphaFoldDB" id="A0AAD5WMV0"/>
<feature type="region of interest" description="Disordered" evidence="1">
    <location>
        <begin position="437"/>
        <end position="522"/>
    </location>
</feature>
<feature type="compositionally biased region" description="Low complexity" evidence="1">
    <location>
        <begin position="344"/>
        <end position="362"/>
    </location>
</feature>
<evidence type="ECO:0000313" key="3">
    <source>
        <dbReference type="Proteomes" id="UP001201980"/>
    </source>
</evidence>
<feature type="region of interest" description="Disordered" evidence="1">
    <location>
        <begin position="1"/>
        <end position="177"/>
    </location>
</feature>
<feature type="compositionally biased region" description="Basic and acidic residues" evidence="1">
    <location>
        <begin position="40"/>
        <end position="49"/>
    </location>
</feature>
<evidence type="ECO:0000256" key="1">
    <source>
        <dbReference type="SAM" id="MobiDB-lite"/>
    </source>
</evidence>
<feature type="compositionally biased region" description="Basic and acidic residues" evidence="1">
    <location>
        <begin position="131"/>
        <end position="143"/>
    </location>
</feature>
<feature type="compositionally biased region" description="Basic residues" evidence="1">
    <location>
        <begin position="108"/>
        <end position="119"/>
    </location>
</feature>
<proteinExistence type="predicted"/>
<feature type="region of interest" description="Disordered" evidence="1">
    <location>
        <begin position="344"/>
        <end position="370"/>
    </location>
</feature>
<gene>
    <name evidence="2" type="ORF">MKZ38_010626</name>
</gene>
<accession>A0AAD5WMV0</accession>
<feature type="region of interest" description="Disordered" evidence="1">
    <location>
        <begin position="234"/>
        <end position="258"/>
    </location>
</feature>
<feature type="compositionally biased region" description="Basic and acidic residues" evidence="1">
    <location>
        <begin position="449"/>
        <end position="470"/>
    </location>
</feature>
<feature type="compositionally biased region" description="Acidic residues" evidence="1">
    <location>
        <begin position="492"/>
        <end position="507"/>
    </location>
</feature>